<dbReference type="eggNOG" id="KOG1947">
    <property type="taxonomic scope" value="Eukaryota"/>
</dbReference>
<dbReference type="HOGENOM" id="CLU_551396_0_0_1"/>
<dbReference type="STRING" id="4536.A0A0E0I853"/>
<keyword evidence="3" id="KW-1185">Reference proteome</keyword>
<dbReference type="AlphaFoldDB" id="A0A0E0I853"/>
<reference evidence="2" key="2">
    <citation type="submission" date="2018-04" db="EMBL/GenBank/DDBJ databases">
        <title>OnivRS2 (Oryza nivara Reference Sequence Version 2).</title>
        <authorList>
            <person name="Zhang J."/>
            <person name="Kudrna D."/>
            <person name="Lee S."/>
            <person name="Talag J."/>
            <person name="Rajasekar S."/>
            <person name="Welchert J."/>
            <person name="Hsing Y.-I."/>
            <person name="Wing R.A."/>
        </authorList>
    </citation>
    <scope>NUCLEOTIDE SEQUENCE [LARGE SCALE GENOMIC DNA]</scope>
    <source>
        <strain evidence="2">SL10</strain>
    </source>
</reference>
<dbReference type="EnsemblPlants" id="ONIVA08G05530.1">
    <property type="protein sequence ID" value="ONIVA08G05530.1"/>
    <property type="gene ID" value="ONIVA08G05530"/>
</dbReference>
<dbReference type="InterPro" id="IPR032675">
    <property type="entry name" value="LRR_dom_sf"/>
</dbReference>
<dbReference type="OMA" id="INIWHFG"/>
<dbReference type="FunFam" id="1.20.1280.50:FF:000037">
    <property type="entry name" value="F-box protein SKIP19"/>
    <property type="match status" value="1"/>
</dbReference>
<dbReference type="Gramene" id="ONIVA08G05530.1">
    <property type="protein sequence ID" value="ONIVA08G05530.1"/>
    <property type="gene ID" value="ONIVA08G05530"/>
</dbReference>
<proteinExistence type="predicted"/>
<dbReference type="SUPFAM" id="SSF81383">
    <property type="entry name" value="F-box domain"/>
    <property type="match status" value="1"/>
</dbReference>
<dbReference type="Proteomes" id="UP000006591">
    <property type="component" value="Chromosome 8"/>
</dbReference>
<name>A0A0E0I853_ORYNI</name>
<dbReference type="PANTHER" id="PTHR38926:SF77">
    <property type="entry name" value="OS08G0195000 PROTEIN"/>
    <property type="match status" value="1"/>
</dbReference>
<dbReference type="InterPro" id="IPR001810">
    <property type="entry name" value="F-box_dom"/>
</dbReference>
<organism evidence="2">
    <name type="scientific">Oryza nivara</name>
    <name type="common">Indian wild rice</name>
    <name type="synonym">Oryza sativa f. spontanea</name>
    <dbReference type="NCBI Taxonomy" id="4536"/>
    <lineage>
        <taxon>Eukaryota</taxon>
        <taxon>Viridiplantae</taxon>
        <taxon>Streptophyta</taxon>
        <taxon>Embryophyta</taxon>
        <taxon>Tracheophyta</taxon>
        <taxon>Spermatophyta</taxon>
        <taxon>Magnoliopsida</taxon>
        <taxon>Liliopsida</taxon>
        <taxon>Poales</taxon>
        <taxon>Poaceae</taxon>
        <taxon>BOP clade</taxon>
        <taxon>Oryzoideae</taxon>
        <taxon>Oryzeae</taxon>
        <taxon>Oryzinae</taxon>
        <taxon>Oryza</taxon>
    </lineage>
</organism>
<sequence length="495" mass="54832">MPHLYSAPERETGRIAHATRERFASAAVKQACMVLRWRNQMESMLLPPESRDWSELPMDAFSVIFAKLGAIELLMGAGLVCHSWLHAAKLPHLWQCVEMVHHEALSLKEPIVMSEMARAAVDRSDGRLEAFEGQWSPKLKRLCLVSCYSVYKEAFIEFIAKCPLIEDIALINCGSVVFHALNVITGKSFPQLKRFELRTAFERPCYGFDVPLGIPTVRHLQHLILGGIIDIDNEEPPALTLILLASGSAMSSRSSMLRTLRAKCAKIKIRVAVESMDALPVPVPEKLSPETRDWSELPLDALSVVFGKLPRHRGLHGRRPRVPLVAPSCQAASPMVMRRHVALAPPGRVAEKLRHGEGRRGPLRREARGVQGEEDLTLYSCRNIDGDVFVVAGKACRRMKRLHVRWCGALPAYFDGDEPVGIATMRELRHLTLEGIGVSQEKLMAIVDGCPQLDLLHVSGCPGLAAVDDALQAKCAGIKSLTLRPYQELESSIAI</sequence>
<reference evidence="2" key="1">
    <citation type="submission" date="2015-04" db="UniProtKB">
        <authorList>
            <consortium name="EnsemblPlants"/>
        </authorList>
    </citation>
    <scope>IDENTIFICATION</scope>
    <source>
        <strain evidence="2">SL10</strain>
    </source>
</reference>
<evidence type="ECO:0000259" key="1">
    <source>
        <dbReference type="Pfam" id="PF00646"/>
    </source>
</evidence>
<protein>
    <recommendedName>
        <fullName evidence="1">F-box domain-containing protein</fullName>
    </recommendedName>
</protein>
<dbReference type="InterPro" id="IPR036047">
    <property type="entry name" value="F-box-like_dom_sf"/>
</dbReference>
<dbReference type="PANTHER" id="PTHR38926">
    <property type="entry name" value="F-BOX DOMAIN CONTAINING PROTEIN, EXPRESSED"/>
    <property type="match status" value="1"/>
</dbReference>
<dbReference type="Gene3D" id="3.80.10.10">
    <property type="entry name" value="Ribonuclease Inhibitor"/>
    <property type="match status" value="2"/>
</dbReference>
<evidence type="ECO:0000313" key="3">
    <source>
        <dbReference type="Proteomes" id="UP000006591"/>
    </source>
</evidence>
<evidence type="ECO:0000313" key="2">
    <source>
        <dbReference type="EnsemblPlants" id="ONIVA08G05530.1"/>
    </source>
</evidence>
<dbReference type="SUPFAM" id="SSF52047">
    <property type="entry name" value="RNI-like"/>
    <property type="match status" value="1"/>
</dbReference>
<dbReference type="Pfam" id="PF00646">
    <property type="entry name" value="F-box"/>
    <property type="match status" value="1"/>
</dbReference>
<accession>A0A0E0I853</accession>
<feature type="domain" description="F-box" evidence="1">
    <location>
        <begin position="53"/>
        <end position="95"/>
    </location>
</feature>